<sequence>MKRRLVFMIAIAWLLSMTGVDTQTAFGSGGGQAFRMATTDLPESLNPREADTSMGKTIAKGLFEGLVRLDDDGKAVPAIAKEWKISDDGKVYTFTLRDDAKWSNNQPVTATDFEYAWKKALAPDTYAPYYYLMFPIANAELFSNGYITDASQVGVRALNNTTLQVTLTKKLVYFPQLLAEPIFFPVNAANASTNESWAYQASTMVTNGPFKIGNWNTHELILAKNDKYYNAKTVHWDQAKFIELIDAAAAFAKQEIDLFGSDYFLNDSLSDSDIQFSNPSLSYYYQFNTTEAPFDNLKIRKALAMAVKREQIDYGTPAFGFVPPGLHGVKSDFRSEVSDKTYFMEDINEARRLLKEGLAEEGLAKLPKFKIIVNDSLDNSHTDIANVVINNWKQNLGIEVEVEVQEWPELIDNRYQMNYQVARAGWAADYNDPAAFLEYFTSWSTDNDSGWSNENYDSYVKLASQTSDPALRNKLYANAEKLLIEQMVIIPLYYYSDYVVINPNLKDVFMDFDGSVEFVHGHFQ</sequence>
<evidence type="ECO:0000313" key="7">
    <source>
        <dbReference type="EMBL" id="MEF2965737.1"/>
    </source>
</evidence>
<protein>
    <submittedName>
        <fullName evidence="7">Peptide ABC transporter substrate-binding protein</fullName>
    </submittedName>
</protein>
<evidence type="ECO:0000256" key="1">
    <source>
        <dbReference type="ARBA" id="ARBA00004193"/>
    </source>
</evidence>
<dbReference type="CDD" id="cd08504">
    <property type="entry name" value="PBP2_OppA"/>
    <property type="match status" value="1"/>
</dbReference>
<dbReference type="Gene3D" id="3.40.190.10">
    <property type="entry name" value="Periplasmic binding protein-like II"/>
    <property type="match status" value="1"/>
</dbReference>
<accession>A0ABU7VPP5</accession>
<feature type="signal peptide" evidence="5">
    <location>
        <begin position="1"/>
        <end position="22"/>
    </location>
</feature>
<dbReference type="PIRSF" id="PIRSF002741">
    <property type="entry name" value="MppA"/>
    <property type="match status" value="1"/>
</dbReference>
<dbReference type="EMBL" id="JAZHPZ010000003">
    <property type="protein sequence ID" value="MEF2965737.1"/>
    <property type="molecule type" value="Genomic_DNA"/>
</dbReference>
<evidence type="ECO:0000256" key="2">
    <source>
        <dbReference type="ARBA" id="ARBA00005695"/>
    </source>
</evidence>
<dbReference type="InterPro" id="IPR023765">
    <property type="entry name" value="SBP_5_CS"/>
</dbReference>
<dbReference type="InterPro" id="IPR000914">
    <property type="entry name" value="SBP_5_dom"/>
</dbReference>
<comment type="caution">
    <text evidence="7">The sequence shown here is derived from an EMBL/GenBank/DDBJ whole genome shotgun (WGS) entry which is preliminary data.</text>
</comment>
<reference evidence="7 8" key="1">
    <citation type="submission" date="2024-02" db="EMBL/GenBank/DDBJ databases">
        <title>A nitrogen-fixing paenibacillus bacterium.</title>
        <authorList>
            <person name="Zhang W.L."/>
            <person name="Chen S.F."/>
        </authorList>
    </citation>
    <scope>NUCLEOTIDE SEQUENCE [LARGE SCALE GENOMIC DNA]</scope>
    <source>
        <strain evidence="7 8">M1</strain>
    </source>
</reference>
<evidence type="ECO:0000313" key="8">
    <source>
        <dbReference type="Proteomes" id="UP001306950"/>
    </source>
</evidence>
<dbReference type="PANTHER" id="PTHR30290">
    <property type="entry name" value="PERIPLASMIC BINDING COMPONENT OF ABC TRANSPORTER"/>
    <property type="match status" value="1"/>
</dbReference>
<comment type="similarity">
    <text evidence="2">Belongs to the bacterial solute-binding protein 5 family.</text>
</comment>
<dbReference type="Proteomes" id="UP001306950">
    <property type="component" value="Unassembled WGS sequence"/>
</dbReference>
<comment type="subcellular location">
    <subcellularLocation>
        <location evidence="1">Cell membrane</location>
        <topology evidence="1">Lipid-anchor</topology>
    </subcellularLocation>
</comment>
<organism evidence="7 8">
    <name type="scientific">Paenibacillus haidiansis</name>
    <dbReference type="NCBI Taxonomy" id="1574488"/>
    <lineage>
        <taxon>Bacteria</taxon>
        <taxon>Bacillati</taxon>
        <taxon>Bacillota</taxon>
        <taxon>Bacilli</taxon>
        <taxon>Bacillales</taxon>
        <taxon>Paenibacillaceae</taxon>
        <taxon>Paenibacillus</taxon>
    </lineage>
</organism>
<dbReference type="PANTHER" id="PTHR30290:SF10">
    <property type="entry name" value="PERIPLASMIC OLIGOPEPTIDE-BINDING PROTEIN-RELATED"/>
    <property type="match status" value="1"/>
</dbReference>
<keyword evidence="3" id="KW-0813">Transport</keyword>
<dbReference type="SUPFAM" id="SSF53850">
    <property type="entry name" value="Periplasmic binding protein-like II"/>
    <property type="match status" value="1"/>
</dbReference>
<evidence type="ECO:0000256" key="3">
    <source>
        <dbReference type="ARBA" id="ARBA00022448"/>
    </source>
</evidence>
<evidence type="ECO:0000256" key="5">
    <source>
        <dbReference type="SAM" id="SignalP"/>
    </source>
</evidence>
<evidence type="ECO:0000256" key="4">
    <source>
        <dbReference type="ARBA" id="ARBA00022729"/>
    </source>
</evidence>
<dbReference type="Pfam" id="PF00496">
    <property type="entry name" value="SBP_bac_5"/>
    <property type="match status" value="1"/>
</dbReference>
<dbReference type="Gene3D" id="3.90.76.10">
    <property type="entry name" value="Dipeptide-binding Protein, Domain 1"/>
    <property type="match status" value="1"/>
</dbReference>
<keyword evidence="4 5" id="KW-0732">Signal</keyword>
<keyword evidence="8" id="KW-1185">Reference proteome</keyword>
<dbReference type="InterPro" id="IPR039424">
    <property type="entry name" value="SBP_5"/>
</dbReference>
<dbReference type="PROSITE" id="PS01040">
    <property type="entry name" value="SBP_BACTERIAL_5"/>
    <property type="match status" value="1"/>
</dbReference>
<feature type="domain" description="Solute-binding protein family 5" evidence="6">
    <location>
        <begin position="75"/>
        <end position="446"/>
    </location>
</feature>
<dbReference type="InterPro" id="IPR030678">
    <property type="entry name" value="Peptide/Ni-bd"/>
</dbReference>
<proteinExistence type="inferred from homology"/>
<evidence type="ECO:0000259" key="6">
    <source>
        <dbReference type="Pfam" id="PF00496"/>
    </source>
</evidence>
<dbReference type="Gene3D" id="3.10.105.10">
    <property type="entry name" value="Dipeptide-binding Protein, Domain 3"/>
    <property type="match status" value="1"/>
</dbReference>
<gene>
    <name evidence="7" type="ORF">V3851_07840</name>
</gene>
<name>A0ABU7VPP5_9BACL</name>
<feature type="chain" id="PRO_5046669594" evidence="5">
    <location>
        <begin position="23"/>
        <end position="524"/>
    </location>
</feature>
<dbReference type="RefSeq" id="WP_331845970.1">
    <property type="nucleotide sequence ID" value="NZ_JAZHPZ010000003.1"/>
</dbReference>